<evidence type="ECO:0000313" key="7">
    <source>
        <dbReference type="EMBL" id="THX37307.1"/>
    </source>
</evidence>
<comment type="similarity">
    <text evidence="2">Belongs to the ODC antizyme family.</text>
</comment>
<dbReference type="Proteomes" id="UP000308953">
    <property type="component" value="Unassembled WGS sequence"/>
</dbReference>
<dbReference type="Gene3D" id="3.40.630.60">
    <property type="match status" value="1"/>
</dbReference>
<evidence type="ECO:0000256" key="5">
    <source>
        <dbReference type="ARBA" id="ARBA00022758"/>
    </source>
</evidence>
<dbReference type="GO" id="GO:0008073">
    <property type="term" value="F:ornithine decarboxylase inhibitor activity"/>
    <property type="evidence" value="ECO:0007669"/>
    <property type="project" value="InterPro"/>
</dbReference>
<comment type="subunit">
    <text evidence="3">Interacts with ODC and thereby sterically blocks ODC homodimerization.</text>
</comment>
<dbReference type="GO" id="GO:0005737">
    <property type="term" value="C:cytoplasm"/>
    <property type="evidence" value="ECO:0007669"/>
    <property type="project" value="TreeGrafter"/>
</dbReference>
<dbReference type="InterPro" id="IPR016181">
    <property type="entry name" value="Acyl_CoA_acyltransferase"/>
</dbReference>
<dbReference type="EMBL" id="QZAV01000135">
    <property type="protein sequence ID" value="THX37307.1"/>
    <property type="molecule type" value="Genomic_DNA"/>
</dbReference>
<dbReference type="InterPro" id="IPR038581">
    <property type="entry name" value="ODC_AZ_sf"/>
</dbReference>
<comment type="function">
    <text evidence="1">Ornithine decarboxylase (ODC) antizyme protein that negatively regulates ODC activity and intracellular polyamine biosynthesis in response to increased intracellular polyamine levels. Binds to ODC monomers, inhibiting the assembly of the functional ODC homodimer, and targets the monomers for ubiquitin-independent proteolytic destruction by the 26S proteasome.</text>
</comment>
<evidence type="ECO:0000313" key="8">
    <source>
        <dbReference type="Proteomes" id="UP000308953"/>
    </source>
</evidence>
<gene>
    <name evidence="7" type="ORF">D6D10_05993</name>
</gene>
<reference evidence="7 8" key="1">
    <citation type="submission" date="2018-10" db="EMBL/GenBank/DDBJ databases">
        <title>Fifty Aureobasidium pullulans genomes reveal a recombining polyextremotolerant generalist.</title>
        <authorList>
            <person name="Gostincar C."/>
            <person name="Turk M."/>
            <person name="Zajc J."/>
            <person name="Gunde-Cimerman N."/>
        </authorList>
    </citation>
    <scope>NUCLEOTIDE SEQUENCE [LARGE SCALE GENOMIC DNA]</scope>
    <source>
        <strain evidence="7 8">EXF-9785</strain>
    </source>
</reference>
<protein>
    <recommendedName>
        <fullName evidence="4">Ornithine decarboxylase antizyme</fullName>
    </recommendedName>
</protein>
<evidence type="ECO:0000256" key="4">
    <source>
        <dbReference type="ARBA" id="ARBA00017712"/>
    </source>
</evidence>
<proteinExistence type="inferred from homology"/>
<name>A0A4S9EU48_AURPU</name>
<evidence type="ECO:0000256" key="6">
    <source>
        <dbReference type="SAM" id="MobiDB-lite"/>
    </source>
</evidence>
<dbReference type="GO" id="GO:0005634">
    <property type="term" value="C:nucleus"/>
    <property type="evidence" value="ECO:0007669"/>
    <property type="project" value="TreeGrafter"/>
</dbReference>
<dbReference type="SUPFAM" id="SSF55729">
    <property type="entry name" value="Acyl-CoA N-acyltransferases (Nat)"/>
    <property type="match status" value="1"/>
</dbReference>
<sequence>MANYSNQHRNSSSNYYQATKEVAARSNIQASAYTVDAVDMALKGFHYSTCGAGGAGWASSSPQRPGLKARSRSGGAAYTITEECERLFCETLDTVFLGEGNTVAQDSLVMGMRYNNKMNTDRSAPLPSPSPSADSAIDMAGPTSSVREWVEIWEYAAGLRFRGFVSDKNGLSTLFVFFDKSVIGPDLKNGLMCLLELAGNDDLGCSNLVVCLDRSADQEDLKDLTRDLGWVGFELTTLARWSKEAHCTSDKWIFLDMEV</sequence>
<evidence type="ECO:0000256" key="2">
    <source>
        <dbReference type="ARBA" id="ARBA00008796"/>
    </source>
</evidence>
<dbReference type="AlphaFoldDB" id="A0A4S9EU48"/>
<keyword evidence="5" id="KW-0688">Ribosomal frameshifting</keyword>
<feature type="region of interest" description="Disordered" evidence="6">
    <location>
        <begin position="119"/>
        <end position="138"/>
    </location>
</feature>
<dbReference type="InterPro" id="IPR002993">
    <property type="entry name" value="ODC_AZ"/>
</dbReference>
<dbReference type="PANTHER" id="PTHR10279:SF10">
    <property type="entry name" value="ORNITHINE DECARBOXYLASE ANTIZYME"/>
    <property type="match status" value="1"/>
</dbReference>
<evidence type="ECO:0000256" key="1">
    <source>
        <dbReference type="ARBA" id="ARBA00002307"/>
    </source>
</evidence>
<evidence type="ECO:0000256" key="3">
    <source>
        <dbReference type="ARBA" id="ARBA00011486"/>
    </source>
</evidence>
<dbReference type="Pfam" id="PF02100">
    <property type="entry name" value="ODC_AZ"/>
    <property type="match status" value="1"/>
</dbReference>
<dbReference type="GO" id="GO:0045732">
    <property type="term" value="P:positive regulation of protein catabolic process"/>
    <property type="evidence" value="ECO:0007669"/>
    <property type="project" value="TreeGrafter"/>
</dbReference>
<organism evidence="7 8">
    <name type="scientific">Aureobasidium pullulans</name>
    <name type="common">Black yeast</name>
    <name type="synonym">Pullularia pullulans</name>
    <dbReference type="NCBI Taxonomy" id="5580"/>
    <lineage>
        <taxon>Eukaryota</taxon>
        <taxon>Fungi</taxon>
        <taxon>Dikarya</taxon>
        <taxon>Ascomycota</taxon>
        <taxon>Pezizomycotina</taxon>
        <taxon>Dothideomycetes</taxon>
        <taxon>Dothideomycetidae</taxon>
        <taxon>Dothideales</taxon>
        <taxon>Saccotheciaceae</taxon>
        <taxon>Aureobasidium</taxon>
    </lineage>
</organism>
<accession>A0A4S9EU48</accession>
<dbReference type="PANTHER" id="PTHR10279">
    <property type="entry name" value="ORNITHINE DECARBOXYLASE ANTIZYME"/>
    <property type="match status" value="1"/>
</dbReference>
<dbReference type="GO" id="GO:0075523">
    <property type="term" value="P:viral translational frameshifting"/>
    <property type="evidence" value="ECO:0007669"/>
    <property type="project" value="UniProtKB-KW"/>
</dbReference>
<comment type="caution">
    <text evidence="7">The sequence shown here is derived from an EMBL/GenBank/DDBJ whole genome shotgun (WGS) entry which is preliminary data.</text>
</comment>